<dbReference type="EMBL" id="WHNZ01000084">
    <property type="protein sequence ID" value="NOV04484.1"/>
    <property type="molecule type" value="Genomic_DNA"/>
</dbReference>
<dbReference type="Pfam" id="PF01168">
    <property type="entry name" value="Ala_racemase_N"/>
    <property type="match status" value="1"/>
</dbReference>
<dbReference type="Proteomes" id="UP000618579">
    <property type="component" value="Unassembled WGS sequence"/>
</dbReference>
<sequence>MLSIPNPFEALNSLETLEILETFESLEALETPCLIIDAQRMDRNIQSMAEMIRKQRVNLRPHAKTHKIPAITLQQIEAGAVGITVAKVSEAEVMAAHGIRDIFIAYPLVTASKIERAIRLSRQIELLVGVDSLAGAQLLEKIAGRHGHTLQVRLEIDTGLRRTGVLYEQASELAAEITRMPHLRLTGIYTFRGSLLAGKPTLDVAAAGKEEGTLMVQLAERLRAQGIAIADVSVGSTPTALYAAAVEGVTEVRPGTYVFHDRMQARLGVCSLEDCAGSVLVTVVSRPSEDLAIVDGGSKTFATDIQPGTDPLQLRGFGHILELADAQLVRLTEEHGMIELGPQAQAANLRIGDKLRIIPNHICSTVNLHNHVMMQRDQAYKRMPVLARGMLE</sequence>
<evidence type="ECO:0000256" key="2">
    <source>
        <dbReference type="ARBA" id="ARBA00023239"/>
    </source>
</evidence>
<comment type="caution">
    <text evidence="4">The sequence shown here is derived from an EMBL/GenBank/DDBJ whole genome shotgun (WGS) entry which is preliminary data.</text>
</comment>
<dbReference type="Gene3D" id="3.20.20.10">
    <property type="entry name" value="Alanine racemase"/>
    <property type="match status" value="1"/>
</dbReference>
<comment type="similarity">
    <text evidence="1">Belongs to the DSD1 family.</text>
</comment>
<proteinExistence type="inferred from homology"/>
<reference evidence="4 5" key="1">
    <citation type="submission" date="2019-10" db="EMBL/GenBank/DDBJ databases">
        <title>Description of Paenibacillus pedi sp. nov.</title>
        <authorList>
            <person name="Carlier A."/>
            <person name="Qi S."/>
        </authorList>
    </citation>
    <scope>NUCLEOTIDE SEQUENCE [LARGE SCALE GENOMIC DNA]</scope>
    <source>
        <strain evidence="4 5">LMG 31457</strain>
    </source>
</reference>
<keyword evidence="5" id="KW-1185">Reference proteome</keyword>
<gene>
    <name evidence="4" type="ORF">GC097_31395</name>
</gene>
<organism evidence="4 5">
    <name type="scientific">Paenibacillus planticolens</name>
    <dbReference type="NCBI Taxonomy" id="2654976"/>
    <lineage>
        <taxon>Bacteria</taxon>
        <taxon>Bacillati</taxon>
        <taxon>Bacillota</taxon>
        <taxon>Bacilli</taxon>
        <taxon>Bacillales</taxon>
        <taxon>Paenibacillaceae</taxon>
        <taxon>Paenibacillus</taxon>
    </lineage>
</organism>
<name>A0ABX1ZWV7_9BACL</name>
<dbReference type="SMART" id="SM01119">
    <property type="entry name" value="D-ser_dehydrat"/>
    <property type="match status" value="1"/>
</dbReference>
<feature type="domain" description="D-serine dehydratase-like" evidence="3">
    <location>
        <begin position="276"/>
        <end position="376"/>
    </location>
</feature>
<dbReference type="Gene3D" id="2.40.37.20">
    <property type="entry name" value="D-serine dehydratase-like domain"/>
    <property type="match status" value="1"/>
</dbReference>
<dbReference type="InterPro" id="IPR001608">
    <property type="entry name" value="Ala_racemase_N"/>
</dbReference>
<evidence type="ECO:0000259" key="3">
    <source>
        <dbReference type="SMART" id="SM01119"/>
    </source>
</evidence>
<dbReference type="InterPro" id="IPR026956">
    <property type="entry name" value="D-ser_dehydrat-like_dom"/>
</dbReference>
<evidence type="ECO:0000256" key="1">
    <source>
        <dbReference type="ARBA" id="ARBA00005323"/>
    </source>
</evidence>
<dbReference type="PANTHER" id="PTHR28004">
    <property type="entry name" value="ZGC:162816-RELATED"/>
    <property type="match status" value="1"/>
</dbReference>
<dbReference type="InterPro" id="IPR051466">
    <property type="entry name" value="D-amino_acid_metab_enzyme"/>
</dbReference>
<evidence type="ECO:0000313" key="5">
    <source>
        <dbReference type="Proteomes" id="UP000618579"/>
    </source>
</evidence>
<accession>A0ABX1ZWV7</accession>
<keyword evidence="2" id="KW-0456">Lyase</keyword>
<dbReference type="Pfam" id="PF14031">
    <property type="entry name" value="D-ser_dehydrat"/>
    <property type="match status" value="1"/>
</dbReference>
<evidence type="ECO:0000313" key="4">
    <source>
        <dbReference type="EMBL" id="NOV04484.1"/>
    </source>
</evidence>
<dbReference type="InterPro" id="IPR029066">
    <property type="entry name" value="PLP-binding_barrel"/>
</dbReference>
<dbReference type="InterPro" id="IPR042208">
    <property type="entry name" value="D-ser_dehydrat-like_sf"/>
</dbReference>
<dbReference type="SUPFAM" id="SSF51419">
    <property type="entry name" value="PLP-binding barrel"/>
    <property type="match status" value="1"/>
</dbReference>
<protein>
    <submittedName>
        <fullName evidence="4">Amino acid aldolase</fullName>
    </submittedName>
</protein>
<dbReference type="PANTHER" id="PTHR28004:SF2">
    <property type="entry name" value="D-SERINE DEHYDRATASE"/>
    <property type="match status" value="1"/>
</dbReference>